<dbReference type="InterPro" id="IPR010960">
    <property type="entry name" value="Flavocytochrome_c"/>
</dbReference>
<comment type="cofactor">
    <cofactor evidence="1">
        <name>FAD</name>
        <dbReference type="ChEBI" id="CHEBI:57692"/>
    </cofactor>
</comment>
<comment type="caution">
    <text evidence="7">The sequence shown here is derived from an EMBL/GenBank/DDBJ whole genome shotgun (WGS) entry which is preliminary data.</text>
</comment>
<reference evidence="8" key="1">
    <citation type="submission" date="2017-05" db="EMBL/GenBank/DDBJ databases">
        <title>Improved OligoMM genomes.</title>
        <authorList>
            <person name="Garzetti D."/>
        </authorList>
    </citation>
    <scope>NUCLEOTIDE SEQUENCE [LARGE SCALE GENOMIC DNA]</scope>
    <source>
        <strain evidence="8">YL45</strain>
    </source>
</reference>
<dbReference type="PRINTS" id="PR00368">
    <property type="entry name" value="FADPNR"/>
</dbReference>
<dbReference type="AlphaFoldDB" id="A0A227KT05"/>
<dbReference type="PRINTS" id="PR00411">
    <property type="entry name" value="PNDRDTASEI"/>
</dbReference>
<dbReference type="InterPro" id="IPR003953">
    <property type="entry name" value="FAD-dep_OxRdtase_2_FAD-bd"/>
</dbReference>
<keyword evidence="4 5" id="KW-0560">Oxidoreductase</keyword>
<evidence type="ECO:0000256" key="3">
    <source>
        <dbReference type="ARBA" id="ARBA00022827"/>
    </source>
</evidence>
<dbReference type="Gene3D" id="3.90.700.10">
    <property type="entry name" value="Succinate dehydrogenase/fumarate reductase flavoprotein, catalytic domain"/>
    <property type="match status" value="1"/>
</dbReference>
<dbReference type="RefSeq" id="WP_066591356.1">
    <property type="nucleotide sequence ID" value="NZ_CAOJDW010000020.1"/>
</dbReference>
<dbReference type="GO" id="GO:0010181">
    <property type="term" value="F:FMN binding"/>
    <property type="evidence" value="ECO:0007669"/>
    <property type="project" value="InterPro"/>
</dbReference>
<evidence type="ECO:0000256" key="5">
    <source>
        <dbReference type="RuleBase" id="RU366062"/>
    </source>
</evidence>
<dbReference type="Pfam" id="PF00890">
    <property type="entry name" value="FAD_binding_2"/>
    <property type="match status" value="1"/>
</dbReference>
<evidence type="ECO:0000259" key="6">
    <source>
        <dbReference type="Pfam" id="PF00890"/>
    </source>
</evidence>
<dbReference type="PANTHER" id="PTHR43400">
    <property type="entry name" value="FUMARATE REDUCTASE"/>
    <property type="match status" value="1"/>
</dbReference>
<dbReference type="InterPro" id="IPR050315">
    <property type="entry name" value="FAD-oxidoreductase_2"/>
</dbReference>
<sequence length="481" mass="52365">MMFSRKDFLKRLLLLIAFPLFSSVAKAENQPNPREEDFDVIVIGSGAAGLTAAIFAAKKGARVAVLEKMAVIGGNTLISSGILNAPDPQRQKKQGISDSEELFYEQSLQAGQNKSDPELLKTLVQNAKPTLDWLESIGVKFKKRVFQVYGGLWPRSHYPSISHGRGYVAALSEECRKLNIPIITNAQVTEIVKDGDKVVGVKTLHKGKEETFFAKKAVIIASGGFTANLEMCSALDPRLAGMKYTGSPSATGEMLKIAQQAGAKLAGLEDIQCNLGPDIGYVHRSGFHLDVTRHILVNNQGERFVAEDDTRDHIRDAVLSQPDKVVFSVVDKEGFQNLSSLFQQAGILGEREGEHFSAGTLEELAQKMKVPVDNLLKSVRLYNEAVDTKKDSFGRESWMLVQKIQNPPFYAARVKMAVHYTMGGIAINPQAQVLDTSNHPIPGLYAAGEVTTGVHGTNRVGGNGLLDAFVFGRIAGEMAAR</sequence>
<keyword evidence="8" id="KW-1185">Reference proteome</keyword>
<dbReference type="EMBL" id="NHMP01000001">
    <property type="protein sequence ID" value="OXE51205.1"/>
    <property type="molecule type" value="Genomic_DNA"/>
</dbReference>
<dbReference type="InterPro" id="IPR036188">
    <property type="entry name" value="FAD/NAD-bd_sf"/>
</dbReference>
<comment type="similarity">
    <text evidence="5">Belongs to the FAD-dependent oxidoreductase 2 family. FRD/SDH subfamily.</text>
</comment>
<dbReference type="GO" id="GO:0016491">
    <property type="term" value="F:oxidoreductase activity"/>
    <property type="evidence" value="ECO:0007669"/>
    <property type="project" value="UniProtKB-KW"/>
</dbReference>
<feature type="signal peptide" evidence="5">
    <location>
        <begin position="1"/>
        <end position="27"/>
    </location>
</feature>
<evidence type="ECO:0000256" key="4">
    <source>
        <dbReference type="ARBA" id="ARBA00023002"/>
    </source>
</evidence>
<name>A0A227KT05_9BURK</name>
<keyword evidence="2 5" id="KW-0285">Flavoprotein</keyword>
<keyword evidence="5" id="KW-0732">Signal</keyword>
<dbReference type="GeneID" id="78363410"/>
<dbReference type="SUPFAM" id="SSF51905">
    <property type="entry name" value="FAD/NAD(P)-binding domain"/>
    <property type="match status" value="1"/>
</dbReference>
<dbReference type="InterPro" id="IPR027477">
    <property type="entry name" value="Succ_DH/fumarate_Rdtase_cat_sf"/>
</dbReference>
<evidence type="ECO:0000313" key="7">
    <source>
        <dbReference type="EMBL" id="OXE51205.1"/>
    </source>
</evidence>
<evidence type="ECO:0000256" key="1">
    <source>
        <dbReference type="ARBA" id="ARBA00001974"/>
    </source>
</evidence>
<dbReference type="Gene3D" id="3.50.50.60">
    <property type="entry name" value="FAD/NAD(P)-binding domain"/>
    <property type="match status" value="1"/>
</dbReference>
<gene>
    <name evidence="7" type="ORF">ADH67_02615</name>
</gene>
<dbReference type="SUPFAM" id="SSF56425">
    <property type="entry name" value="Succinate dehydrogenase/fumarate reductase flavoprotein, catalytic domain"/>
    <property type="match status" value="1"/>
</dbReference>
<feature type="chain" id="PRO_5022255179" evidence="5">
    <location>
        <begin position="28"/>
        <end position="481"/>
    </location>
</feature>
<organism evidence="7 8">
    <name type="scientific">Turicimonas muris</name>
    <dbReference type="NCBI Taxonomy" id="1796652"/>
    <lineage>
        <taxon>Bacteria</taxon>
        <taxon>Pseudomonadati</taxon>
        <taxon>Pseudomonadota</taxon>
        <taxon>Betaproteobacteria</taxon>
        <taxon>Burkholderiales</taxon>
        <taxon>Sutterellaceae</taxon>
        <taxon>Turicimonas</taxon>
    </lineage>
</organism>
<protein>
    <submittedName>
        <fullName evidence="7">FAD-dependent oxidoreductase</fullName>
    </submittedName>
</protein>
<keyword evidence="3 5" id="KW-0274">FAD</keyword>
<dbReference type="Proteomes" id="UP000214610">
    <property type="component" value="Unassembled WGS sequence"/>
</dbReference>
<evidence type="ECO:0000256" key="2">
    <source>
        <dbReference type="ARBA" id="ARBA00022630"/>
    </source>
</evidence>
<evidence type="ECO:0000313" key="8">
    <source>
        <dbReference type="Proteomes" id="UP000214610"/>
    </source>
</evidence>
<accession>A0A227KT05</accession>
<proteinExistence type="inferred from homology"/>
<dbReference type="PANTHER" id="PTHR43400:SF7">
    <property type="entry name" value="FAD-DEPENDENT OXIDOREDUCTASE 2 FAD BINDING DOMAIN-CONTAINING PROTEIN"/>
    <property type="match status" value="1"/>
</dbReference>
<dbReference type="NCBIfam" id="TIGR01813">
    <property type="entry name" value="flavo_cyto_c"/>
    <property type="match status" value="1"/>
</dbReference>
<feature type="domain" description="FAD-dependent oxidoreductase 2 FAD-binding" evidence="6">
    <location>
        <begin position="39"/>
        <end position="465"/>
    </location>
</feature>